<keyword evidence="1" id="KW-0812">Transmembrane</keyword>
<dbReference type="InterPro" id="IPR007813">
    <property type="entry name" value="PilN"/>
</dbReference>
<protein>
    <submittedName>
        <fullName evidence="2">MSHA biogenesis protein MshI</fullName>
    </submittedName>
</protein>
<evidence type="ECO:0000313" key="2">
    <source>
        <dbReference type="EMBL" id="RJG06398.1"/>
    </source>
</evidence>
<keyword evidence="3" id="KW-1185">Reference proteome</keyword>
<proteinExistence type="predicted"/>
<sequence length="257" mass="27908">MSQQINLFNPIFLKQKKYFSAVTMAQALGLILLGSASLGGYAKYQLYALGKEAEATAGQLAAVQTRLNKVNADYGPKEKSKALEEDIRNAEMEARSLLQVFAVLGRREFGNTDGYSEYMRAFSRQIVNGVWLTGFTIRGAGSDISLQGRTLQPDLVPAYITRLKNEPALQGKSFAALEMQSPQPPQNAKAASAAEPRTSMAYIEFNLRSSGAVKEQQQLAEQSAKTDANATSNAYLEFARAFNAIKEQSGTAGATTK</sequence>
<organism evidence="2 3">
    <name type="scientific">Noviherbaspirillum cavernae</name>
    <dbReference type="NCBI Taxonomy" id="2320862"/>
    <lineage>
        <taxon>Bacteria</taxon>
        <taxon>Pseudomonadati</taxon>
        <taxon>Pseudomonadota</taxon>
        <taxon>Betaproteobacteria</taxon>
        <taxon>Burkholderiales</taxon>
        <taxon>Oxalobacteraceae</taxon>
        <taxon>Noviherbaspirillum</taxon>
    </lineage>
</organism>
<dbReference type="RefSeq" id="WP_119738939.1">
    <property type="nucleotide sequence ID" value="NZ_QYUN01000002.1"/>
</dbReference>
<dbReference type="Proteomes" id="UP000285190">
    <property type="component" value="Unassembled WGS sequence"/>
</dbReference>
<comment type="caution">
    <text evidence="2">The sequence shown here is derived from an EMBL/GenBank/DDBJ whole genome shotgun (WGS) entry which is preliminary data.</text>
</comment>
<dbReference type="EMBL" id="QYUN01000002">
    <property type="protein sequence ID" value="RJG06398.1"/>
    <property type="molecule type" value="Genomic_DNA"/>
</dbReference>
<accession>A0A418X1T3</accession>
<keyword evidence="1" id="KW-1133">Transmembrane helix</keyword>
<name>A0A418X1T3_9BURK</name>
<evidence type="ECO:0000313" key="3">
    <source>
        <dbReference type="Proteomes" id="UP000285190"/>
    </source>
</evidence>
<gene>
    <name evidence="2" type="ORF">D3870_10580</name>
</gene>
<keyword evidence="1" id="KW-0472">Membrane</keyword>
<reference evidence="2 3" key="1">
    <citation type="submission" date="2018-09" db="EMBL/GenBank/DDBJ databases">
        <authorList>
            <person name="Zhu H."/>
        </authorList>
    </citation>
    <scope>NUCLEOTIDE SEQUENCE [LARGE SCALE GENOMIC DNA]</scope>
    <source>
        <strain evidence="2 3">K2R10-39</strain>
    </source>
</reference>
<evidence type="ECO:0000256" key="1">
    <source>
        <dbReference type="SAM" id="Phobius"/>
    </source>
</evidence>
<feature type="transmembrane region" description="Helical" evidence="1">
    <location>
        <begin position="21"/>
        <end position="42"/>
    </location>
</feature>
<dbReference type="AlphaFoldDB" id="A0A418X1T3"/>
<dbReference type="Pfam" id="PF05137">
    <property type="entry name" value="PilN"/>
    <property type="match status" value="1"/>
</dbReference>
<dbReference type="OrthoDB" id="5405677at2"/>